<dbReference type="Proteomes" id="UP001054252">
    <property type="component" value="Unassembled WGS sequence"/>
</dbReference>
<protein>
    <submittedName>
        <fullName evidence="6">Uncharacterized protein</fullName>
    </submittedName>
</protein>
<reference evidence="6 7" key="1">
    <citation type="journal article" date="2021" name="Commun. Biol.">
        <title>The genome of Shorea leprosula (Dipterocarpaceae) highlights the ecological relevance of drought in aseasonal tropical rainforests.</title>
        <authorList>
            <person name="Ng K.K.S."/>
            <person name="Kobayashi M.J."/>
            <person name="Fawcett J.A."/>
            <person name="Hatakeyama M."/>
            <person name="Paape T."/>
            <person name="Ng C.H."/>
            <person name="Ang C.C."/>
            <person name="Tnah L.H."/>
            <person name="Lee C.T."/>
            <person name="Nishiyama T."/>
            <person name="Sese J."/>
            <person name="O'Brien M.J."/>
            <person name="Copetti D."/>
            <person name="Mohd Noor M.I."/>
            <person name="Ong R.C."/>
            <person name="Putra M."/>
            <person name="Sireger I.Z."/>
            <person name="Indrioko S."/>
            <person name="Kosugi Y."/>
            <person name="Izuno A."/>
            <person name="Isagi Y."/>
            <person name="Lee S.L."/>
            <person name="Shimizu K.K."/>
        </authorList>
    </citation>
    <scope>NUCLEOTIDE SEQUENCE [LARGE SCALE GENOMIC DNA]</scope>
    <source>
        <strain evidence="6">214</strain>
    </source>
</reference>
<dbReference type="GO" id="GO:0006383">
    <property type="term" value="P:transcription by RNA polymerase III"/>
    <property type="evidence" value="ECO:0007669"/>
    <property type="project" value="InterPro"/>
</dbReference>
<dbReference type="InterPro" id="IPR036388">
    <property type="entry name" value="WH-like_DNA-bd_sf"/>
</dbReference>
<dbReference type="Pfam" id="PF05158">
    <property type="entry name" value="RNA_pol_Rpc34"/>
    <property type="match status" value="1"/>
</dbReference>
<dbReference type="EMBL" id="BPVZ01000039">
    <property type="protein sequence ID" value="GKV13730.1"/>
    <property type="molecule type" value="Genomic_DNA"/>
</dbReference>
<evidence type="ECO:0000256" key="3">
    <source>
        <dbReference type="ARBA" id="ARBA00022478"/>
    </source>
</evidence>
<dbReference type="InterPro" id="IPR007832">
    <property type="entry name" value="RNA_pol_Rpc34"/>
</dbReference>
<evidence type="ECO:0000256" key="4">
    <source>
        <dbReference type="ARBA" id="ARBA00023163"/>
    </source>
</evidence>
<evidence type="ECO:0000256" key="1">
    <source>
        <dbReference type="ARBA" id="ARBA00004123"/>
    </source>
</evidence>
<evidence type="ECO:0000256" key="2">
    <source>
        <dbReference type="ARBA" id="ARBA00011038"/>
    </source>
</evidence>
<dbReference type="GO" id="GO:0005666">
    <property type="term" value="C:RNA polymerase III complex"/>
    <property type="evidence" value="ECO:0007669"/>
    <property type="project" value="InterPro"/>
</dbReference>
<comment type="similarity">
    <text evidence="2">Belongs to the eukaryotic RPC34/RPC39 RNA polymerase subunit family.</text>
</comment>
<keyword evidence="3" id="KW-0240">DNA-directed RNA polymerase</keyword>
<proteinExistence type="inferred from homology"/>
<comment type="subcellular location">
    <subcellularLocation>
        <location evidence="1">Nucleus</location>
    </subcellularLocation>
</comment>
<evidence type="ECO:0000256" key="5">
    <source>
        <dbReference type="ARBA" id="ARBA00023242"/>
    </source>
</evidence>
<comment type="caution">
    <text evidence="6">The sequence shown here is derived from an EMBL/GenBank/DDBJ whole genome shotgun (WGS) entry which is preliminary data.</text>
</comment>
<evidence type="ECO:0000313" key="7">
    <source>
        <dbReference type="Proteomes" id="UP001054252"/>
    </source>
</evidence>
<dbReference type="InterPro" id="IPR036390">
    <property type="entry name" value="WH_DNA-bd_sf"/>
</dbReference>
<organism evidence="6 7">
    <name type="scientific">Rubroshorea leprosula</name>
    <dbReference type="NCBI Taxonomy" id="152421"/>
    <lineage>
        <taxon>Eukaryota</taxon>
        <taxon>Viridiplantae</taxon>
        <taxon>Streptophyta</taxon>
        <taxon>Embryophyta</taxon>
        <taxon>Tracheophyta</taxon>
        <taxon>Spermatophyta</taxon>
        <taxon>Magnoliopsida</taxon>
        <taxon>eudicotyledons</taxon>
        <taxon>Gunneridae</taxon>
        <taxon>Pentapetalae</taxon>
        <taxon>rosids</taxon>
        <taxon>malvids</taxon>
        <taxon>Malvales</taxon>
        <taxon>Dipterocarpaceae</taxon>
        <taxon>Rubroshorea</taxon>
    </lineage>
</organism>
<dbReference type="AlphaFoldDB" id="A0AAV5JNT4"/>
<gene>
    <name evidence="6" type="ORF">SLEP1_g24714</name>
</gene>
<evidence type="ECO:0000313" key="6">
    <source>
        <dbReference type="EMBL" id="GKV13730.1"/>
    </source>
</evidence>
<name>A0AAV5JNT4_9ROSI</name>
<dbReference type="Gene3D" id="1.10.10.10">
    <property type="entry name" value="Winged helix-like DNA-binding domain superfamily/Winged helix DNA-binding domain"/>
    <property type="match status" value="1"/>
</dbReference>
<keyword evidence="7" id="KW-1185">Reference proteome</keyword>
<keyword evidence="5" id="KW-0539">Nucleus</keyword>
<keyword evidence="4" id="KW-0804">Transcription</keyword>
<dbReference type="SUPFAM" id="SSF46785">
    <property type="entry name" value="Winged helix' DNA-binding domain"/>
    <property type="match status" value="1"/>
</dbReference>
<accession>A0AAV5JNT4</accession>
<dbReference type="PANTHER" id="PTHR12780">
    <property type="entry name" value="RNA POLYMERASE III DNA DIRECTED , 39KD SUBUNIT-RELATED"/>
    <property type="match status" value="1"/>
</dbReference>
<dbReference type="InterPro" id="IPR016049">
    <property type="entry name" value="RNA_pol_Rpc34-like"/>
</dbReference>
<sequence length="172" mass="18814">MGGGSWGGFSGAEGMIQLKRKRPDSNPVIEHKRVVYDAIRSKQEMGISQRDLKREINLLDKLASESLKSLQDKNLQLAVEFNPSTEITGGVWYTDGSLDAAFIGVLKATCLKFVPNQKVATPEGFVEDIKKCKVSQVELSKKQVEELVESLVCDNELMKVKSVGTGGICGSH</sequence>